<gene>
    <name evidence="1" type="ORF">BG454_10260</name>
</gene>
<evidence type="ECO:0000313" key="2">
    <source>
        <dbReference type="Proteomes" id="UP000228948"/>
    </source>
</evidence>
<accession>A0A2K8K9M4</accession>
<evidence type="ECO:0000313" key="1">
    <source>
        <dbReference type="EMBL" id="ATX66152.1"/>
    </source>
</evidence>
<name>A0A2K8K9M4_9RHOB</name>
<dbReference type="AlphaFoldDB" id="A0A2K8K9M4"/>
<dbReference type="KEGG" id="rbg:BG454_10260"/>
<sequence length="68" mass="7688">MFTLFSVCMIFENKDFDMRHTSPVRPMQGVMAKHPCPAPALGADTRPSHPRADVTDRRVVAFTDWALI</sequence>
<dbReference type="EMBL" id="CP024899">
    <property type="protein sequence ID" value="ATX66152.1"/>
    <property type="molecule type" value="Genomic_DNA"/>
</dbReference>
<keyword evidence="2" id="KW-1185">Reference proteome</keyword>
<protein>
    <submittedName>
        <fullName evidence="1">Uncharacterized protein</fullName>
    </submittedName>
</protein>
<proteinExistence type="predicted"/>
<organism evidence="1 2">
    <name type="scientific">Roseinatronobacter bogoriensis subsp. barguzinensis</name>
    <dbReference type="NCBI Taxonomy" id="441209"/>
    <lineage>
        <taxon>Bacteria</taxon>
        <taxon>Pseudomonadati</taxon>
        <taxon>Pseudomonadota</taxon>
        <taxon>Alphaproteobacteria</taxon>
        <taxon>Rhodobacterales</taxon>
        <taxon>Paracoccaceae</taxon>
        <taxon>Roseinatronobacter</taxon>
    </lineage>
</organism>
<dbReference type="Proteomes" id="UP000228948">
    <property type="component" value="Chromosome"/>
</dbReference>
<reference evidence="1 2" key="1">
    <citation type="submission" date="2017-11" db="EMBL/GenBank/DDBJ databases">
        <title>Revised Sequence and Annotation of the Rhodobaca barguzinensis strain alga05 Genome.</title>
        <authorList>
            <person name="Kopejtka K."/>
            <person name="Tomasch J.M."/>
            <person name="Bunk B."/>
            <person name="Koblizek M."/>
        </authorList>
    </citation>
    <scope>NUCLEOTIDE SEQUENCE [LARGE SCALE GENOMIC DNA]</scope>
    <source>
        <strain evidence="2">alga05</strain>
    </source>
</reference>